<dbReference type="AlphaFoldDB" id="A0A0F7PZ20"/>
<accession>A0A0F7PZ20</accession>
<keyword evidence="8" id="KW-0614">Plasmid</keyword>
<evidence type="ECO:0000313" key="8">
    <source>
        <dbReference type="EMBL" id="AKI05341.1"/>
    </source>
</evidence>
<evidence type="ECO:0000256" key="2">
    <source>
        <dbReference type="ARBA" id="ARBA00022448"/>
    </source>
</evidence>
<keyword evidence="4 7" id="KW-0812">Transmembrane</keyword>
<dbReference type="EMBL" id="CP011404">
    <property type="protein sequence ID" value="AKI05341.1"/>
    <property type="molecule type" value="Genomic_DNA"/>
</dbReference>
<organism evidence="8 9">
    <name type="scientific">Ligilactobacillus salivarius str. Ren</name>
    <dbReference type="NCBI Taxonomy" id="1194971"/>
    <lineage>
        <taxon>Bacteria</taxon>
        <taxon>Bacillati</taxon>
        <taxon>Bacillota</taxon>
        <taxon>Bacilli</taxon>
        <taxon>Lactobacillales</taxon>
        <taxon>Lactobacillaceae</taxon>
        <taxon>Ligilactobacillus</taxon>
    </lineage>
</organism>
<feature type="transmembrane region" description="Helical" evidence="7">
    <location>
        <begin position="161"/>
        <end position="185"/>
    </location>
</feature>
<keyword evidence="2" id="KW-0813">Transport</keyword>
<dbReference type="PANTHER" id="PTHR42770:SF15">
    <property type="entry name" value="GLUTAMATE_GAMMA-AMINOBUTYRATE ANTIPORTER-RELATED"/>
    <property type="match status" value="1"/>
</dbReference>
<evidence type="ECO:0000256" key="6">
    <source>
        <dbReference type="ARBA" id="ARBA00023136"/>
    </source>
</evidence>
<feature type="transmembrane region" description="Helical" evidence="7">
    <location>
        <begin position="314"/>
        <end position="337"/>
    </location>
</feature>
<dbReference type="InterPro" id="IPR002293">
    <property type="entry name" value="AA/rel_permease1"/>
</dbReference>
<feature type="transmembrane region" description="Helical" evidence="7">
    <location>
        <begin position="437"/>
        <end position="459"/>
    </location>
</feature>
<comment type="subcellular location">
    <subcellularLocation>
        <location evidence="1">Cell membrane</location>
        <topology evidence="1">Multi-pass membrane protein</topology>
    </subcellularLocation>
</comment>
<name>A0A0F7PZ20_9LACO</name>
<dbReference type="Gene3D" id="1.20.1740.10">
    <property type="entry name" value="Amino acid/polyamine transporter I"/>
    <property type="match status" value="1"/>
</dbReference>
<dbReference type="NCBIfam" id="NF011775">
    <property type="entry name" value="PRK15238.1"/>
    <property type="match status" value="1"/>
</dbReference>
<gene>
    <name evidence="8" type="ORF">LsR_01823</name>
</gene>
<feature type="transmembrane region" description="Helical" evidence="7">
    <location>
        <begin position="12"/>
        <end position="33"/>
    </location>
</feature>
<dbReference type="RefSeq" id="WP_047036194.1">
    <property type="nucleotide sequence ID" value="NZ_CP011404.1"/>
</dbReference>
<dbReference type="GO" id="GO:0022857">
    <property type="term" value="F:transmembrane transporter activity"/>
    <property type="evidence" value="ECO:0007669"/>
    <property type="project" value="InterPro"/>
</dbReference>
<evidence type="ECO:0000256" key="3">
    <source>
        <dbReference type="ARBA" id="ARBA00022475"/>
    </source>
</evidence>
<feature type="transmembrane region" description="Helical" evidence="7">
    <location>
        <begin position="123"/>
        <end position="149"/>
    </location>
</feature>
<dbReference type="InterPro" id="IPR050367">
    <property type="entry name" value="APC_superfamily"/>
</dbReference>
<feature type="transmembrane region" description="Helical" evidence="7">
    <location>
        <begin position="398"/>
        <end position="417"/>
    </location>
</feature>
<feature type="transmembrane region" description="Helical" evidence="7">
    <location>
        <begin position="465"/>
        <end position="484"/>
    </location>
</feature>
<keyword evidence="5 7" id="KW-1133">Transmembrane helix</keyword>
<evidence type="ECO:0000256" key="5">
    <source>
        <dbReference type="ARBA" id="ARBA00022989"/>
    </source>
</evidence>
<geneLocation type="plasmid" evidence="8 9">
    <name>pR1</name>
</geneLocation>
<dbReference type="PATRIC" id="fig|1194971.3.peg.1810"/>
<evidence type="ECO:0000256" key="7">
    <source>
        <dbReference type="SAM" id="Phobius"/>
    </source>
</evidence>
<sequence length="495" mass="55177">MNDKNKKIGLFSLIMMIFSSIFGFANMPVAFLQMGYASIIWYIFAAIFFFLPVSMMLAEYGSTFKDEQGGIYAWLSNTIGEKLAFIGTFIWLSSWIVWLINISSKVFIPFSALLFGKDMTQTWAFGPFSATQVVGILAILWIIFVTFFASRGADVISKVSSIGGTFVTGMIFVFLIATFISLFVTHGHFEQPITASAFVKSPNPAFTNPVATLSFVVYAIFAYAGMESLGGMIDNIEEPEKTFPKGLLISSILIAVAYSFMILLWGVSVNWKDVLSSDSVNLGNITYIMMQHLGIYLGHSLGLSASVSNLIGNIFIRFVGLGMFLAYVGSFFILIYSPIKSFILGSKHLWPEKMTKLNKHGIPEFAMWMQALLVCILIFLISFGGGQAKSFYTILTDMSNISTSFPYLFLVGAFPIFKKKGFKQPFIAYKNHTWTKIITYICFSIILFGIIFTCVDPFIQGDWVTGFWTVIGPIFFGSLALGIYTRATKKNKNKN</sequence>
<keyword evidence="3" id="KW-1003">Cell membrane</keyword>
<evidence type="ECO:0000256" key="4">
    <source>
        <dbReference type="ARBA" id="ARBA00022692"/>
    </source>
</evidence>
<evidence type="ECO:0000313" key="9">
    <source>
        <dbReference type="Proteomes" id="UP000035027"/>
    </source>
</evidence>
<dbReference type="PIRSF" id="PIRSF006060">
    <property type="entry name" value="AA_transporter"/>
    <property type="match status" value="1"/>
</dbReference>
<feature type="transmembrane region" description="Helical" evidence="7">
    <location>
        <begin position="247"/>
        <end position="267"/>
    </location>
</feature>
<feature type="transmembrane region" description="Helical" evidence="7">
    <location>
        <begin position="365"/>
        <end position="386"/>
    </location>
</feature>
<dbReference type="Pfam" id="PF13520">
    <property type="entry name" value="AA_permease_2"/>
    <property type="match status" value="1"/>
</dbReference>
<feature type="transmembrane region" description="Helical" evidence="7">
    <location>
        <begin position="205"/>
        <end position="226"/>
    </location>
</feature>
<evidence type="ECO:0000256" key="1">
    <source>
        <dbReference type="ARBA" id="ARBA00004651"/>
    </source>
</evidence>
<feature type="transmembrane region" description="Helical" evidence="7">
    <location>
        <begin position="39"/>
        <end position="62"/>
    </location>
</feature>
<dbReference type="GO" id="GO:0005886">
    <property type="term" value="C:plasma membrane"/>
    <property type="evidence" value="ECO:0007669"/>
    <property type="project" value="UniProtKB-SubCell"/>
</dbReference>
<protein>
    <submittedName>
        <fullName evidence="8">Amino acid permease</fullName>
    </submittedName>
</protein>
<proteinExistence type="predicted"/>
<dbReference type="Proteomes" id="UP000035027">
    <property type="component" value="Plasmid pR1"/>
</dbReference>
<dbReference type="PANTHER" id="PTHR42770">
    <property type="entry name" value="AMINO ACID TRANSPORTER-RELATED"/>
    <property type="match status" value="1"/>
</dbReference>
<keyword evidence="6 7" id="KW-0472">Membrane</keyword>
<reference evidence="8 9" key="1">
    <citation type="submission" date="2015-04" db="EMBL/GenBank/DDBJ databases">
        <title>Complete genome sequence of Lactobacillus salivarius Ren, a probiotic strain with antitumor activity.</title>
        <authorList>
            <person name="Sun E."/>
            <person name="Zhao L."/>
            <person name="Liu S."/>
            <person name="Zhang M."/>
            <person name="Guo H."/>
            <person name="Ren F."/>
        </authorList>
    </citation>
    <scope>NUCLEOTIDE SEQUENCE [LARGE SCALE GENOMIC DNA]</scope>
    <source>
        <strain evidence="8 9">Ren</strain>
        <plasmid evidence="8 9">pR1</plasmid>
    </source>
</reference>